<dbReference type="EMBL" id="JAPMSZ010000011">
    <property type="protein sequence ID" value="KAJ5084111.1"/>
    <property type="molecule type" value="Genomic_DNA"/>
</dbReference>
<keyword evidence="2 5" id="KW-0812">Transmembrane</keyword>
<reference evidence="7" key="1">
    <citation type="submission" date="2022-11" db="EMBL/GenBank/DDBJ databases">
        <authorList>
            <person name="Petersen C."/>
        </authorList>
    </citation>
    <scope>NUCLEOTIDE SEQUENCE</scope>
    <source>
        <strain evidence="7">IBT 34128</strain>
    </source>
</reference>
<reference evidence="7" key="2">
    <citation type="journal article" date="2023" name="IMA Fungus">
        <title>Comparative genomic study of the Penicillium genus elucidates a diverse pangenome and 15 lateral gene transfer events.</title>
        <authorList>
            <person name="Petersen C."/>
            <person name="Sorensen T."/>
            <person name="Nielsen M.R."/>
            <person name="Sondergaard T.E."/>
            <person name="Sorensen J.L."/>
            <person name="Fitzpatrick D.A."/>
            <person name="Frisvad J.C."/>
            <person name="Nielsen K.L."/>
        </authorList>
    </citation>
    <scope>NUCLEOTIDE SEQUENCE</scope>
    <source>
        <strain evidence="7">IBT 34128</strain>
    </source>
</reference>
<dbReference type="PROSITE" id="PS50850">
    <property type="entry name" value="MFS"/>
    <property type="match status" value="1"/>
</dbReference>
<keyword evidence="4 5" id="KW-0472">Membrane</keyword>
<dbReference type="GO" id="GO:0000297">
    <property type="term" value="F:spermine transmembrane transporter activity"/>
    <property type="evidence" value="ECO:0007669"/>
    <property type="project" value="TreeGrafter"/>
</dbReference>
<dbReference type="OrthoDB" id="3936150at2759"/>
<evidence type="ECO:0000256" key="1">
    <source>
        <dbReference type="ARBA" id="ARBA00004141"/>
    </source>
</evidence>
<comment type="subcellular location">
    <subcellularLocation>
        <location evidence="1">Membrane</location>
        <topology evidence="1">Multi-pass membrane protein</topology>
    </subcellularLocation>
</comment>
<evidence type="ECO:0000256" key="3">
    <source>
        <dbReference type="ARBA" id="ARBA00022989"/>
    </source>
</evidence>
<evidence type="ECO:0000256" key="4">
    <source>
        <dbReference type="ARBA" id="ARBA00023136"/>
    </source>
</evidence>
<evidence type="ECO:0000256" key="2">
    <source>
        <dbReference type="ARBA" id="ARBA00022692"/>
    </source>
</evidence>
<dbReference type="GO" id="GO:0015606">
    <property type="term" value="F:spermidine transmembrane transporter activity"/>
    <property type="evidence" value="ECO:0007669"/>
    <property type="project" value="TreeGrafter"/>
</dbReference>
<sequence>MISAPLSETYGRRFIYVFVTSIFILGSGFAQNLATPLIYRLLAGIFCSFPLAVGAGTILDIWSSKHSSTAMVLLFLTAFLGLALGSLVGG</sequence>
<evidence type="ECO:0000259" key="6">
    <source>
        <dbReference type="PROSITE" id="PS50850"/>
    </source>
</evidence>
<keyword evidence="3 5" id="KW-1133">Transmembrane helix</keyword>
<protein>
    <submittedName>
        <fullName evidence="7">MFS transporter</fullName>
    </submittedName>
</protein>
<proteinExistence type="predicted"/>
<dbReference type="InterPro" id="IPR036259">
    <property type="entry name" value="MFS_trans_sf"/>
</dbReference>
<dbReference type="SUPFAM" id="SSF103473">
    <property type="entry name" value="MFS general substrate transporter"/>
    <property type="match status" value="1"/>
</dbReference>
<comment type="caution">
    <text evidence="7">The sequence shown here is derived from an EMBL/GenBank/DDBJ whole genome shotgun (WGS) entry which is preliminary data.</text>
</comment>
<feature type="transmembrane region" description="Helical" evidence="5">
    <location>
        <begin position="37"/>
        <end position="59"/>
    </location>
</feature>
<name>A0A9W9ELR9_9EURO</name>
<dbReference type="InterPro" id="IPR011701">
    <property type="entry name" value="MFS"/>
</dbReference>
<dbReference type="Pfam" id="PF07690">
    <property type="entry name" value="MFS_1"/>
    <property type="match status" value="1"/>
</dbReference>
<feature type="transmembrane region" description="Helical" evidence="5">
    <location>
        <begin position="71"/>
        <end position="89"/>
    </location>
</feature>
<evidence type="ECO:0000313" key="7">
    <source>
        <dbReference type="EMBL" id="KAJ5084111.1"/>
    </source>
</evidence>
<accession>A0A9W9ELR9</accession>
<dbReference type="RefSeq" id="XP_056507508.1">
    <property type="nucleotide sequence ID" value="XM_056659215.1"/>
</dbReference>
<dbReference type="Gene3D" id="1.20.1250.20">
    <property type="entry name" value="MFS general substrate transporter like domains"/>
    <property type="match status" value="1"/>
</dbReference>
<feature type="transmembrane region" description="Helical" evidence="5">
    <location>
        <begin position="14"/>
        <end position="31"/>
    </location>
</feature>
<evidence type="ECO:0000256" key="5">
    <source>
        <dbReference type="SAM" id="Phobius"/>
    </source>
</evidence>
<dbReference type="InterPro" id="IPR020846">
    <property type="entry name" value="MFS_dom"/>
</dbReference>
<dbReference type="AlphaFoldDB" id="A0A9W9ELR9"/>
<dbReference type="PANTHER" id="PTHR23502:SF38">
    <property type="entry name" value="POLYAMINE TRANSPORTER 4"/>
    <property type="match status" value="1"/>
</dbReference>
<keyword evidence="8" id="KW-1185">Reference proteome</keyword>
<gene>
    <name evidence="7" type="ORF">NUU61_008690</name>
</gene>
<feature type="domain" description="Major facilitator superfamily (MFS) profile" evidence="6">
    <location>
        <begin position="1"/>
        <end position="90"/>
    </location>
</feature>
<dbReference type="PANTHER" id="PTHR23502">
    <property type="entry name" value="MAJOR FACILITATOR SUPERFAMILY"/>
    <property type="match status" value="1"/>
</dbReference>
<dbReference type="Proteomes" id="UP001141434">
    <property type="component" value="Unassembled WGS sequence"/>
</dbReference>
<organism evidence="7 8">
    <name type="scientific">Penicillium alfredii</name>
    <dbReference type="NCBI Taxonomy" id="1506179"/>
    <lineage>
        <taxon>Eukaryota</taxon>
        <taxon>Fungi</taxon>
        <taxon>Dikarya</taxon>
        <taxon>Ascomycota</taxon>
        <taxon>Pezizomycotina</taxon>
        <taxon>Eurotiomycetes</taxon>
        <taxon>Eurotiomycetidae</taxon>
        <taxon>Eurotiales</taxon>
        <taxon>Aspergillaceae</taxon>
        <taxon>Penicillium</taxon>
    </lineage>
</organism>
<evidence type="ECO:0000313" key="8">
    <source>
        <dbReference type="Proteomes" id="UP001141434"/>
    </source>
</evidence>
<dbReference type="GO" id="GO:0005886">
    <property type="term" value="C:plasma membrane"/>
    <property type="evidence" value="ECO:0007669"/>
    <property type="project" value="TreeGrafter"/>
</dbReference>
<dbReference type="GeneID" id="81398384"/>